<keyword evidence="2 3" id="KW-0129">CBS domain</keyword>
<reference evidence="5" key="1">
    <citation type="submission" date="2009-08" db="EMBL/GenBank/DDBJ databases">
        <title>Annotation of Salpingoeca rosetta.</title>
        <authorList>
            <consortium name="The Broad Institute Genome Sequencing Platform"/>
            <person name="Russ C."/>
            <person name="Cuomo C."/>
            <person name="Burger G."/>
            <person name="Gray M.W."/>
            <person name="Holland P.W.H."/>
            <person name="King N."/>
            <person name="Lang F.B.F."/>
            <person name="Roger A.J."/>
            <person name="Ruiz-Trillo I."/>
            <person name="Young S.K."/>
            <person name="Zeng Q."/>
            <person name="Gargeya S."/>
            <person name="Alvarado L."/>
            <person name="Berlin A."/>
            <person name="Chapman S.B."/>
            <person name="Chen Z."/>
            <person name="Freedman E."/>
            <person name="Gellesch M."/>
            <person name="Goldberg J."/>
            <person name="Griggs A."/>
            <person name="Gujja S."/>
            <person name="Heilman E."/>
            <person name="Heiman D."/>
            <person name="Howarth C."/>
            <person name="Mehta T."/>
            <person name="Neiman D."/>
            <person name="Pearson M."/>
            <person name="Roberts A."/>
            <person name="Saif S."/>
            <person name="Shea T."/>
            <person name="Shenoy N."/>
            <person name="Sisk P."/>
            <person name="Stolte C."/>
            <person name="Sykes S."/>
            <person name="White J."/>
            <person name="Yandava C."/>
            <person name="Haas B."/>
            <person name="Nusbaum C."/>
            <person name="Birren B."/>
        </authorList>
    </citation>
    <scope>NUCLEOTIDE SEQUENCE [LARGE SCALE GENOMIC DNA]</scope>
    <source>
        <strain evidence="5">ATCC 50818</strain>
    </source>
</reference>
<dbReference type="InterPro" id="IPR046342">
    <property type="entry name" value="CBS_dom_sf"/>
</dbReference>
<gene>
    <name evidence="5" type="ORF">PTSG_11243</name>
</gene>
<dbReference type="Proteomes" id="UP000007799">
    <property type="component" value="Unassembled WGS sequence"/>
</dbReference>
<dbReference type="AlphaFoldDB" id="F2USU9"/>
<feature type="domain" description="CBS" evidence="4">
    <location>
        <begin position="134"/>
        <end position="195"/>
    </location>
</feature>
<dbReference type="PANTHER" id="PTHR13780:SF36">
    <property type="entry name" value="CBS DOMAIN-CONTAINING PROTEIN"/>
    <property type="match status" value="1"/>
</dbReference>
<dbReference type="InParanoid" id="F2USU9"/>
<evidence type="ECO:0000256" key="1">
    <source>
        <dbReference type="ARBA" id="ARBA00022737"/>
    </source>
</evidence>
<dbReference type="CDD" id="cd02205">
    <property type="entry name" value="CBS_pair_SF"/>
    <property type="match status" value="1"/>
</dbReference>
<dbReference type="Pfam" id="PF00571">
    <property type="entry name" value="CBS"/>
    <property type="match status" value="1"/>
</dbReference>
<dbReference type="RefSeq" id="XP_004987742.1">
    <property type="nucleotide sequence ID" value="XM_004987685.1"/>
</dbReference>
<evidence type="ECO:0000313" key="6">
    <source>
        <dbReference type="Proteomes" id="UP000007799"/>
    </source>
</evidence>
<feature type="domain" description="CBS" evidence="4">
    <location>
        <begin position="206"/>
        <end position="265"/>
    </location>
</feature>
<feature type="domain" description="CBS" evidence="4">
    <location>
        <begin position="280"/>
        <end position="339"/>
    </location>
</feature>
<evidence type="ECO:0000256" key="3">
    <source>
        <dbReference type="PROSITE-ProRule" id="PRU00703"/>
    </source>
</evidence>
<dbReference type="PANTHER" id="PTHR13780">
    <property type="entry name" value="AMP-ACTIVATED PROTEIN KINASE, GAMMA REGULATORY SUBUNIT"/>
    <property type="match status" value="1"/>
</dbReference>
<accession>F2USU9</accession>
<dbReference type="KEGG" id="sre:PTSG_11243"/>
<dbReference type="STRING" id="946362.F2USU9"/>
<dbReference type="SMART" id="SM00116">
    <property type="entry name" value="CBS"/>
    <property type="match status" value="4"/>
</dbReference>
<evidence type="ECO:0000256" key="2">
    <source>
        <dbReference type="ARBA" id="ARBA00023122"/>
    </source>
</evidence>
<dbReference type="InterPro" id="IPR000644">
    <property type="entry name" value="CBS_dom"/>
</dbReference>
<evidence type="ECO:0000313" key="5">
    <source>
        <dbReference type="EMBL" id="EGD81208.1"/>
    </source>
</evidence>
<protein>
    <recommendedName>
        <fullName evidence="4">CBS domain-containing protein</fullName>
    </recommendedName>
</protein>
<sequence>MQGERIKSGFKRVVGIGFFKDAQLEQFPEHDVFQASERATGSESRIDASLSSINAFEQLFEKGYHSAPVYDKKASKYVGFLDTADLVTYVVQTLHKTSDPDVHLPPHFSSLKDMLVWVNRHVPDVAATTSNLSARNPFKSVPPNASLLDVIEILGIKGVKRVAVQDAVSGRITKLITQSSIVKYILTHDGSLSPLGDTTLEEAGLGLKTVKTVSLTSPAVRAFEIMETHHISSIPVIDHGQGDKMVASISDYDLRAMLTVKDFQLYGITIRELLNLIKPENPFRLLSVPKTATIASLFQVLCDNHIHRVYIHDELGLPIGVVTFKELLAHLLSRVRHTSMDWRDRPAHANDEEEQG</sequence>
<dbReference type="PROSITE" id="PS51371">
    <property type="entry name" value="CBS"/>
    <property type="match status" value="3"/>
</dbReference>
<dbReference type="OMA" id="MVKWNVH"/>
<dbReference type="OrthoDB" id="449052at2759"/>
<evidence type="ECO:0000259" key="4">
    <source>
        <dbReference type="PROSITE" id="PS51371"/>
    </source>
</evidence>
<organism evidence="6">
    <name type="scientific">Salpingoeca rosetta (strain ATCC 50818 / BSB-021)</name>
    <dbReference type="NCBI Taxonomy" id="946362"/>
    <lineage>
        <taxon>Eukaryota</taxon>
        <taxon>Choanoflagellata</taxon>
        <taxon>Craspedida</taxon>
        <taxon>Salpingoecidae</taxon>
        <taxon>Salpingoeca</taxon>
    </lineage>
</organism>
<name>F2USU9_SALR5</name>
<dbReference type="InterPro" id="IPR050511">
    <property type="entry name" value="AMPK_gamma/SDS23_families"/>
</dbReference>
<dbReference type="GeneID" id="16068266"/>
<keyword evidence="6" id="KW-1185">Reference proteome</keyword>
<dbReference type="SUPFAM" id="SSF54631">
    <property type="entry name" value="CBS-domain pair"/>
    <property type="match status" value="2"/>
</dbReference>
<dbReference type="Gene3D" id="3.10.580.10">
    <property type="entry name" value="CBS-domain"/>
    <property type="match status" value="2"/>
</dbReference>
<proteinExistence type="predicted"/>
<dbReference type="eggNOG" id="KOG1764">
    <property type="taxonomic scope" value="Eukaryota"/>
</dbReference>
<keyword evidence="1" id="KW-0677">Repeat</keyword>
<dbReference type="EMBL" id="GL832996">
    <property type="protein sequence ID" value="EGD81208.1"/>
    <property type="molecule type" value="Genomic_DNA"/>
</dbReference>